<evidence type="ECO:0000313" key="6">
    <source>
        <dbReference type="Proteomes" id="UP000693970"/>
    </source>
</evidence>
<feature type="signal peptide" evidence="3">
    <location>
        <begin position="1"/>
        <end position="30"/>
    </location>
</feature>
<protein>
    <submittedName>
        <fullName evidence="4">Uncharacterized protein</fullName>
    </submittedName>
</protein>
<keyword evidence="2" id="KW-0472">Membrane</keyword>
<dbReference type="OrthoDB" id="52055at2759"/>
<feature type="transmembrane region" description="Helical" evidence="2">
    <location>
        <begin position="196"/>
        <end position="224"/>
    </location>
</feature>
<reference evidence="4" key="2">
    <citation type="submission" date="2021-04" db="EMBL/GenBank/DDBJ databases">
        <authorList>
            <person name="Podell S."/>
        </authorList>
    </citation>
    <scope>NUCLEOTIDE SEQUENCE</scope>
    <source>
        <strain evidence="4">Hildebrandi</strain>
    </source>
</reference>
<reference evidence="4" key="1">
    <citation type="journal article" date="2021" name="Sci. Rep.">
        <title>Diploid genomic architecture of Nitzschia inconspicua, an elite biomass production diatom.</title>
        <authorList>
            <person name="Oliver A."/>
            <person name="Podell S."/>
            <person name="Pinowska A."/>
            <person name="Traller J.C."/>
            <person name="Smith S.R."/>
            <person name="McClure R."/>
            <person name="Beliaev A."/>
            <person name="Bohutskyi P."/>
            <person name="Hill E.A."/>
            <person name="Rabines A."/>
            <person name="Zheng H."/>
            <person name="Allen L.Z."/>
            <person name="Kuo A."/>
            <person name="Grigoriev I.V."/>
            <person name="Allen A.E."/>
            <person name="Hazlebeck D."/>
            <person name="Allen E.E."/>
        </authorList>
    </citation>
    <scope>NUCLEOTIDE SEQUENCE</scope>
    <source>
        <strain evidence="4">Hildebrandi</strain>
    </source>
</reference>
<evidence type="ECO:0000313" key="4">
    <source>
        <dbReference type="EMBL" id="KAG7336712.1"/>
    </source>
</evidence>
<evidence type="ECO:0000256" key="2">
    <source>
        <dbReference type="SAM" id="Phobius"/>
    </source>
</evidence>
<feature type="compositionally biased region" description="Acidic residues" evidence="1">
    <location>
        <begin position="346"/>
        <end position="358"/>
    </location>
</feature>
<evidence type="ECO:0000313" key="5">
    <source>
        <dbReference type="EMBL" id="KAG7361015.1"/>
    </source>
</evidence>
<sequence length="368" mass="40983">MTHMMKACSPCTFYFFLSIAVACTAPFATAQTNLSIFETSARVSMHLTPEQTQFSTQEIFNVENAATSYLTELITREESLRFLNDPKNVLKLTVDIEEQTINEDKVELNGVVDMMHYGDQGIIDLAALLTFLVNKNNTDSSYAYMDRLIGMNASLEFIDFVFVSESRQLASNLTFISEFSNMMTSSSGRSGSEKTLIVVVTLLSITLIALASVLCWIGGGWLALRRQVKILLQREEEMTRMTQQDGIQPKRTEETEDDDQCSPSRDSQTNFTNPSGILGVYGMNGYTMDKLQGLGIKTPGRASNGEMDDHDLATPMSTFSDTDRAPIGIMSMRKLVGPDAMSQRDESDEEGAEDDCDIENFGMKKLEY</sequence>
<feature type="chain" id="PRO_5039844300" evidence="3">
    <location>
        <begin position="31"/>
        <end position="368"/>
    </location>
</feature>
<dbReference type="EMBL" id="JAGRRH010000110">
    <property type="protein sequence ID" value="KAG7336712.1"/>
    <property type="molecule type" value="Genomic_DNA"/>
</dbReference>
<feature type="region of interest" description="Disordered" evidence="1">
    <location>
        <begin position="298"/>
        <end position="368"/>
    </location>
</feature>
<keyword evidence="6" id="KW-1185">Reference proteome</keyword>
<dbReference type="PROSITE" id="PS51257">
    <property type="entry name" value="PROKAR_LIPOPROTEIN"/>
    <property type="match status" value="1"/>
</dbReference>
<gene>
    <name evidence="4" type="ORF">IV203_030492</name>
    <name evidence="5" type="ORF">IV203_036115</name>
</gene>
<comment type="caution">
    <text evidence="4">The sequence shown here is derived from an EMBL/GenBank/DDBJ whole genome shotgun (WGS) entry which is preliminary data.</text>
</comment>
<dbReference type="EMBL" id="JAGRRH010000013">
    <property type="protein sequence ID" value="KAG7361015.1"/>
    <property type="molecule type" value="Genomic_DNA"/>
</dbReference>
<keyword evidence="2" id="KW-1133">Transmembrane helix</keyword>
<name>A0A9K3K4C1_9STRA</name>
<keyword evidence="2" id="KW-0812">Transmembrane</keyword>
<organism evidence="4 6">
    <name type="scientific">Nitzschia inconspicua</name>
    <dbReference type="NCBI Taxonomy" id="303405"/>
    <lineage>
        <taxon>Eukaryota</taxon>
        <taxon>Sar</taxon>
        <taxon>Stramenopiles</taxon>
        <taxon>Ochrophyta</taxon>
        <taxon>Bacillariophyta</taxon>
        <taxon>Bacillariophyceae</taxon>
        <taxon>Bacillariophycidae</taxon>
        <taxon>Bacillariales</taxon>
        <taxon>Bacillariaceae</taxon>
        <taxon>Nitzschia</taxon>
    </lineage>
</organism>
<accession>A0A9K3K4C1</accession>
<feature type="compositionally biased region" description="Polar residues" evidence="1">
    <location>
        <begin position="261"/>
        <end position="274"/>
    </location>
</feature>
<dbReference type="AlphaFoldDB" id="A0A9K3K4C1"/>
<dbReference type="Proteomes" id="UP000693970">
    <property type="component" value="Unassembled WGS sequence"/>
</dbReference>
<feature type="region of interest" description="Disordered" evidence="1">
    <location>
        <begin position="239"/>
        <end position="274"/>
    </location>
</feature>
<evidence type="ECO:0000256" key="3">
    <source>
        <dbReference type="SAM" id="SignalP"/>
    </source>
</evidence>
<evidence type="ECO:0000256" key="1">
    <source>
        <dbReference type="SAM" id="MobiDB-lite"/>
    </source>
</evidence>
<proteinExistence type="predicted"/>
<keyword evidence="3" id="KW-0732">Signal</keyword>